<dbReference type="InterPro" id="IPR012659">
    <property type="entry name" value="CHP02444"/>
</dbReference>
<accession>A0ABX6K4T9</accession>
<dbReference type="Pfam" id="PF09523">
    <property type="entry name" value="DUF2390"/>
    <property type="match status" value="1"/>
</dbReference>
<protein>
    <submittedName>
        <fullName evidence="1">TIGR02444 family protein</fullName>
    </submittedName>
</protein>
<dbReference type="RefSeq" id="WP_096630649.1">
    <property type="nucleotide sequence ID" value="NZ_CP050266.1"/>
</dbReference>
<organism evidence="1 2">
    <name type="scientific">Salinivibrio costicola</name>
    <name type="common">Vibrio costicola</name>
    <dbReference type="NCBI Taxonomy" id="51367"/>
    <lineage>
        <taxon>Bacteria</taxon>
        <taxon>Pseudomonadati</taxon>
        <taxon>Pseudomonadota</taxon>
        <taxon>Gammaproteobacteria</taxon>
        <taxon>Vibrionales</taxon>
        <taxon>Vibrionaceae</taxon>
        <taxon>Salinivibrio</taxon>
    </lineage>
</organism>
<evidence type="ECO:0000313" key="2">
    <source>
        <dbReference type="Proteomes" id="UP000501408"/>
    </source>
</evidence>
<keyword evidence="2" id="KW-1185">Reference proteome</keyword>
<gene>
    <name evidence="1" type="ORF">HBA18_01220</name>
</gene>
<proteinExistence type="predicted"/>
<sequence length="181" mass="20104">MDGATGRTGSHGGGIQSSLIPGQANAADLWQFCLQHYGKQDVKQACLKLQDQHQGNVNLALLLAWLESHGYGLAPESLSQLKQSLSRSEHLLIAYRNLRRDIKPRVGAGQYKKMLNFELSLEKFQQQDLIHALNQQTWLTESPSPLAYYCRQLSPSAKSLYPALRASVIKDDEQGDADDAL</sequence>
<reference evidence="1 2" key="1">
    <citation type="submission" date="2020-03" db="EMBL/GenBank/DDBJ databases">
        <title>Genome mining reveals the biosynthetic pathways of PHA and ectoines of the halophilic strain Salinivibrio costicola M318 isolated from fermented shrimp paste.</title>
        <authorList>
            <person name="Doan T.V."/>
            <person name="Tran L.T."/>
            <person name="Trieu T.A."/>
            <person name="Nguyen Q.V."/>
            <person name="Quach T.N."/>
            <person name="Phi T.Q."/>
            <person name="Kumar S."/>
        </authorList>
    </citation>
    <scope>NUCLEOTIDE SEQUENCE [LARGE SCALE GENOMIC DNA]</scope>
    <source>
        <strain evidence="1 2">M318</strain>
    </source>
</reference>
<dbReference type="Proteomes" id="UP000501408">
    <property type="component" value="Chromosome 1"/>
</dbReference>
<dbReference type="EMBL" id="CP050266">
    <property type="protein sequence ID" value="QIR05121.1"/>
    <property type="molecule type" value="Genomic_DNA"/>
</dbReference>
<name>A0ABX6K4T9_SALCS</name>
<evidence type="ECO:0000313" key="1">
    <source>
        <dbReference type="EMBL" id="QIR05121.1"/>
    </source>
</evidence>
<dbReference type="NCBIfam" id="TIGR02444">
    <property type="entry name" value="TIGR02444 family protein"/>
    <property type="match status" value="1"/>
</dbReference>